<organism evidence="1 2">
    <name type="scientific">Minwuia thermotolerans</name>
    <dbReference type="NCBI Taxonomy" id="2056226"/>
    <lineage>
        <taxon>Bacteria</taxon>
        <taxon>Pseudomonadati</taxon>
        <taxon>Pseudomonadota</taxon>
        <taxon>Alphaproteobacteria</taxon>
        <taxon>Minwuiales</taxon>
        <taxon>Minwuiaceae</taxon>
        <taxon>Minwuia</taxon>
    </lineage>
</organism>
<comment type="caution">
    <text evidence="1">The sequence shown here is derived from an EMBL/GenBank/DDBJ whole genome shotgun (WGS) entry which is preliminary data.</text>
</comment>
<name>A0A2M9G2I5_9PROT</name>
<keyword evidence="2" id="KW-1185">Reference proteome</keyword>
<protein>
    <submittedName>
        <fullName evidence="1">Uncharacterized protein</fullName>
    </submittedName>
</protein>
<dbReference type="RefSeq" id="WP_164516412.1">
    <property type="nucleotide sequence ID" value="NZ_PHIG01000031.1"/>
</dbReference>
<dbReference type="Proteomes" id="UP000229498">
    <property type="component" value="Unassembled WGS sequence"/>
</dbReference>
<dbReference type="EMBL" id="PHIG01000031">
    <property type="protein sequence ID" value="PJK29932.1"/>
    <property type="molecule type" value="Genomic_DNA"/>
</dbReference>
<gene>
    <name evidence="1" type="ORF">CVT23_09185</name>
</gene>
<sequence length="71" mass="7819">MISNRYRQGPADGEALPHAVIDTHFGGDVVARFRSECLAREFCRQLNEPFYRPTPPQFRLASGGHAMGGAS</sequence>
<evidence type="ECO:0000313" key="2">
    <source>
        <dbReference type="Proteomes" id="UP000229498"/>
    </source>
</evidence>
<proteinExistence type="predicted"/>
<dbReference type="AlphaFoldDB" id="A0A2M9G2I5"/>
<reference evidence="1 2" key="1">
    <citation type="submission" date="2017-11" db="EMBL/GenBank/DDBJ databases">
        <title>Draft genome sequence of Rhizobiales bacterium SY3-13.</title>
        <authorList>
            <person name="Sun C."/>
        </authorList>
    </citation>
    <scope>NUCLEOTIDE SEQUENCE [LARGE SCALE GENOMIC DNA]</scope>
    <source>
        <strain evidence="1 2">SY3-13</strain>
    </source>
</reference>
<evidence type="ECO:0000313" key="1">
    <source>
        <dbReference type="EMBL" id="PJK29932.1"/>
    </source>
</evidence>
<accession>A0A2M9G2I5</accession>